<protein>
    <submittedName>
        <fullName evidence="3">Uncharacterized protein</fullName>
    </submittedName>
</protein>
<dbReference type="EMBL" id="JALLBG020000042">
    <property type="protein sequence ID" value="KAL3770449.1"/>
    <property type="molecule type" value="Genomic_DNA"/>
</dbReference>
<reference evidence="3 4" key="1">
    <citation type="submission" date="2024-10" db="EMBL/GenBank/DDBJ databases">
        <title>Updated reference genomes for cyclostephanoid diatoms.</title>
        <authorList>
            <person name="Roberts W.R."/>
            <person name="Alverson A.J."/>
        </authorList>
    </citation>
    <scope>NUCLEOTIDE SEQUENCE [LARGE SCALE GENOMIC DNA]</scope>
    <source>
        <strain evidence="3 4">AJA232-27</strain>
    </source>
</reference>
<keyword evidence="2" id="KW-0472">Membrane</keyword>
<evidence type="ECO:0000256" key="2">
    <source>
        <dbReference type="SAM" id="Phobius"/>
    </source>
</evidence>
<evidence type="ECO:0000313" key="4">
    <source>
        <dbReference type="Proteomes" id="UP001530293"/>
    </source>
</evidence>
<feature type="transmembrane region" description="Helical" evidence="2">
    <location>
        <begin position="46"/>
        <end position="65"/>
    </location>
</feature>
<accession>A0ABD3N2T5</accession>
<comment type="caution">
    <text evidence="3">The sequence shown here is derived from an EMBL/GenBank/DDBJ whole genome shotgun (WGS) entry which is preliminary data.</text>
</comment>
<feature type="region of interest" description="Disordered" evidence="1">
    <location>
        <begin position="251"/>
        <end position="271"/>
    </location>
</feature>
<organism evidence="3 4">
    <name type="scientific">Discostella pseudostelligera</name>
    <dbReference type="NCBI Taxonomy" id="259834"/>
    <lineage>
        <taxon>Eukaryota</taxon>
        <taxon>Sar</taxon>
        <taxon>Stramenopiles</taxon>
        <taxon>Ochrophyta</taxon>
        <taxon>Bacillariophyta</taxon>
        <taxon>Coscinodiscophyceae</taxon>
        <taxon>Thalassiosirophycidae</taxon>
        <taxon>Stephanodiscales</taxon>
        <taxon>Stephanodiscaceae</taxon>
        <taxon>Discostella</taxon>
    </lineage>
</organism>
<sequence>MSLLSCPAKVENRHKNTCSSTIPIPPRMILCRRQQQQKKQYRNRRLPLLFVVAAAAAAAAAASSYSRCHAFAPAVSISTSTVLITPQHYKSRRKAQWFTSTTTTTTTTFFLDTTSTTTTTTSSGGSGGMVLANNSHHTKQPQWIPMELVELASEDLQLTQEQFIQYYVDVEAYTSCDDEGDDFHECDVFQQYLGPTKWVHLTPDAMINDVHLDIWKDVWSHPHMAIEMADKVSKECLRYCNEFMLESRVQSSSSSDECPTDNNNNNNNTPSIRIKVIPASFGLDGFEETIWEATESMLVNKLAHTTTTTATSHTSKNDDDSNEYNCRQSITLVVAAPDLFTDPILLDGISSQAEFESDRFRIFSSHLSEKLAMMISGGASSLHDDIRITAYHPLWRMSERRRNGESNASSSTREQQFPYPCVAISV</sequence>
<proteinExistence type="predicted"/>
<keyword evidence="4" id="KW-1185">Reference proteome</keyword>
<keyword evidence="2" id="KW-0812">Transmembrane</keyword>
<gene>
    <name evidence="3" type="ORF">ACHAWU_010000</name>
</gene>
<keyword evidence="2" id="KW-1133">Transmembrane helix</keyword>
<evidence type="ECO:0000313" key="3">
    <source>
        <dbReference type="EMBL" id="KAL3770449.1"/>
    </source>
</evidence>
<dbReference type="Proteomes" id="UP001530293">
    <property type="component" value="Unassembled WGS sequence"/>
</dbReference>
<evidence type="ECO:0000256" key="1">
    <source>
        <dbReference type="SAM" id="MobiDB-lite"/>
    </source>
</evidence>
<name>A0ABD3N2T5_9STRA</name>
<dbReference type="AlphaFoldDB" id="A0ABD3N2T5"/>